<reference evidence="2 3" key="1">
    <citation type="submission" date="2019-10" db="EMBL/GenBank/DDBJ databases">
        <title>Description of Paenibacillus terricola sp. nov.</title>
        <authorList>
            <person name="Carlier A."/>
            <person name="Qi S."/>
        </authorList>
    </citation>
    <scope>NUCLEOTIDE SEQUENCE [LARGE SCALE GENOMIC DNA]</scope>
    <source>
        <strain evidence="2 3">LMG 31459</strain>
    </source>
</reference>
<organism evidence="2 3">
    <name type="scientific">Paenibacillus phytohabitans</name>
    <dbReference type="NCBI Taxonomy" id="2654978"/>
    <lineage>
        <taxon>Bacteria</taxon>
        <taxon>Bacillati</taxon>
        <taxon>Bacillota</taxon>
        <taxon>Bacilli</taxon>
        <taxon>Bacillales</taxon>
        <taxon>Paenibacillaceae</taxon>
        <taxon>Paenibacillus</taxon>
    </lineage>
</organism>
<dbReference type="EMBL" id="WHOB01000066">
    <property type="protein sequence ID" value="NOU81572.1"/>
    <property type="molecule type" value="Genomic_DNA"/>
</dbReference>
<proteinExistence type="predicted"/>
<feature type="region of interest" description="Disordered" evidence="1">
    <location>
        <begin position="58"/>
        <end position="80"/>
    </location>
</feature>
<gene>
    <name evidence="2" type="ORF">GC101_22170</name>
</gene>
<dbReference type="RefSeq" id="WP_171719044.1">
    <property type="nucleotide sequence ID" value="NZ_WHOB01000066.1"/>
</dbReference>
<protein>
    <submittedName>
        <fullName evidence="2">Uncharacterized protein</fullName>
    </submittedName>
</protein>
<name>A0ABX1YKJ5_9BACL</name>
<evidence type="ECO:0000313" key="3">
    <source>
        <dbReference type="Proteomes" id="UP000596857"/>
    </source>
</evidence>
<evidence type="ECO:0000313" key="2">
    <source>
        <dbReference type="EMBL" id="NOU81572.1"/>
    </source>
</evidence>
<evidence type="ECO:0000256" key="1">
    <source>
        <dbReference type="SAM" id="MobiDB-lite"/>
    </source>
</evidence>
<comment type="caution">
    <text evidence="2">The sequence shown here is derived from an EMBL/GenBank/DDBJ whole genome shotgun (WGS) entry which is preliminary data.</text>
</comment>
<accession>A0ABX1YKJ5</accession>
<feature type="compositionally biased region" description="Polar residues" evidence="1">
    <location>
        <begin position="67"/>
        <end position="80"/>
    </location>
</feature>
<keyword evidence="3" id="KW-1185">Reference proteome</keyword>
<dbReference type="Proteomes" id="UP000596857">
    <property type="component" value="Unassembled WGS sequence"/>
</dbReference>
<sequence length="232" mass="26183">MQKPVYKKWWFWVLLILLIGGIGSLGNDKELNDQTIAIATVNPVEEVVAVATVEPTTTPISEPTVEPTVQSTSEPTQTVASDQLPLSKDEVLTYTANLTGKTFIKEVKVGTDSISVIFFKDFNEYKDANPNSGITKEDYVDYFATGDQINKLLMQETTRLFKQFPSTATVDMTIPYDGETYSVDLTKGEIESFYNVDFSSITSNDIWREKISDRHFNKSDRQDFINKFVTID</sequence>